<keyword evidence="2" id="KW-1185">Reference proteome</keyword>
<evidence type="ECO:0000313" key="1">
    <source>
        <dbReference type="EMBL" id="KAJ7209186.1"/>
    </source>
</evidence>
<gene>
    <name evidence="1" type="ORF">GGX14DRAFT_566363</name>
</gene>
<comment type="caution">
    <text evidence="1">The sequence shown here is derived from an EMBL/GenBank/DDBJ whole genome shotgun (WGS) entry which is preliminary data.</text>
</comment>
<name>A0AAD6VEP5_9AGAR</name>
<evidence type="ECO:0000313" key="2">
    <source>
        <dbReference type="Proteomes" id="UP001219525"/>
    </source>
</evidence>
<proteinExistence type="predicted"/>
<dbReference type="Proteomes" id="UP001219525">
    <property type="component" value="Unassembled WGS sequence"/>
</dbReference>
<accession>A0AAD6VEP5</accession>
<reference evidence="1" key="1">
    <citation type="submission" date="2023-03" db="EMBL/GenBank/DDBJ databases">
        <title>Massive genome expansion in bonnet fungi (Mycena s.s.) driven by repeated elements and novel gene families across ecological guilds.</title>
        <authorList>
            <consortium name="Lawrence Berkeley National Laboratory"/>
            <person name="Harder C.B."/>
            <person name="Miyauchi S."/>
            <person name="Viragh M."/>
            <person name="Kuo A."/>
            <person name="Thoen E."/>
            <person name="Andreopoulos B."/>
            <person name="Lu D."/>
            <person name="Skrede I."/>
            <person name="Drula E."/>
            <person name="Henrissat B."/>
            <person name="Morin E."/>
            <person name="Kohler A."/>
            <person name="Barry K."/>
            <person name="LaButti K."/>
            <person name="Morin E."/>
            <person name="Salamov A."/>
            <person name="Lipzen A."/>
            <person name="Mereny Z."/>
            <person name="Hegedus B."/>
            <person name="Baldrian P."/>
            <person name="Stursova M."/>
            <person name="Weitz H."/>
            <person name="Taylor A."/>
            <person name="Grigoriev I.V."/>
            <person name="Nagy L.G."/>
            <person name="Martin F."/>
            <person name="Kauserud H."/>
        </authorList>
    </citation>
    <scope>NUCLEOTIDE SEQUENCE</scope>
    <source>
        <strain evidence="1">9144</strain>
    </source>
</reference>
<dbReference type="AlphaFoldDB" id="A0AAD6VEP5"/>
<sequence>MQWDAKNPTDKSKWETQHNTLKQFGPPYVYNVFKGDHAGFVQAVVNATSHPIESFVLRNMTMGAVEGRLAAILEKDWKSEAAQLLAERMESHNGEKFWL</sequence>
<protein>
    <submittedName>
        <fullName evidence="1">Uncharacterized protein</fullName>
    </submittedName>
</protein>
<dbReference type="EMBL" id="JARJCW010000031">
    <property type="protein sequence ID" value="KAJ7209186.1"/>
    <property type="molecule type" value="Genomic_DNA"/>
</dbReference>
<organism evidence="1 2">
    <name type="scientific">Mycena pura</name>
    <dbReference type="NCBI Taxonomy" id="153505"/>
    <lineage>
        <taxon>Eukaryota</taxon>
        <taxon>Fungi</taxon>
        <taxon>Dikarya</taxon>
        <taxon>Basidiomycota</taxon>
        <taxon>Agaricomycotina</taxon>
        <taxon>Agaricomycetes</taxon>
        <taxon>Agaricomycetidae</taxon>
        <taxon>Agaricales</taxon>
        <taxon>Marasmiineae</taxon>
        <taxon>Mycenaceae</taxon>
        <taxon>Mycena</taxon>
    </lineage>
</organism>